<dbReference type="Pfam" id="PF13616">
    <property type="entry name" value="Rotamase_3"/>
    <property type="match status" value="1"/>
</dbReference>
<keyword evidence="3" id="KW-0812">Transmembrane</keyword>
<organism evidence="5 6">
    <name type="scientific">Rubritalea squalenifaciens DSM 18772</name>
    <dbReference type="NCBI Taxonomy" id="1123071"/>
    <lineage>
        <taxon>Bacteria</taxon>
        <taxon>Pseudomonadati</taxon>
        <taxon>Verrucomicrobiota</taxon>
        <taxon>Verrucomicrobiia</taxon>
        <taxon>Verrucomicrobiales</taxon>
        <taxon>Rubritaleaceae</taxon>
        <taxon>Rubritalea</taxon>
    </lineage>
</organism>
<feature type="domain" description="PpiC" evidence="4">
    <location>
        <begin position="202"/>
        <end position="300"/>
    </location>
</feature>
<keyword evidence="1" id="KW-0697">Rotamase</keyword>
<dbReference type="STRING" id="1123071.SAMN02745181_2869"/>
<dbReference type="PANTHER" id="PTHR47245">
    <property type="entry name" value="PEPTIDYLPROLYL ISOMERASE"/>
    <property type="match status" value="1"/>
</dbReference>
<feature type="coiled-coil region" evidence="2">
    <location>
        <begin position="212"/>
        <end position="239"/>
    </location>
</feature>
<keyword evidence="3" id="KW-1133">Transmembrane helix</keyword>
<dbReference type="PROSITE" id="PS50198">
    <property type="entry name" value="PPIC_PPIASE_2"/>
    <property type="match status" value="1"/>
</dbReference>
<evidence type="ECO:0000256" key="1">
    <source>
        <dbReference type="PROSITE-ProRule" id="PRU00278"/>
    </source>
</evidence>
<protein>
    <submittedName>
        <fullName evidence="5">PPIC-type PPIASE domain-containing protein</fullName>
    </submittedName>
</protein>
<keyword evidence="1" id="KW-0413">Isomerase</keyword>
<feature type="transmembrane region" description="Helical" evidence="3">
    <location>
        <begin position="7"/>
        <end position="28"/>
    </location>
</feature>
<dbReference type="InterPro" id="IPR027304">
    <property type="entry name" value="Trigger_fact/SurA_dom_sf"/>
</dbReference>
<keyword evidence="3" id="KW-0472">Membrane</keyword>
<dbReference type="InParanoid" id="A0A1M6NIL2"/>
<dbReference type="GO" id="GO:0003755">
    <property type="term" value="F:peptidyl-prolyl cis-trans isomerase activity"/>
    <property type="evidence" value="ECO:0007669"/>
    <property type="project" value="UniProtKB-KW"/>
</dbReference>
<proteinExistence type="predicted"/>
<dbReference type="AlphaFoldDB" id="A0A1M6NIL2"/>
<dbReference type="SUPFAM" id="SSF54534">
    <property type="entry name" value="FKBP-like"/>
    <property type="match status" value="1"/>
</dbReference>
<dbReference type="RefSeq" id="WP_143184443.1">
    <property type="nucleotide sequence ID" value="NZ_FQYR01000005.1"/>
</dbReference>
<dbReference type="Gene3D" id="3.10.50.40">
    <property type="match status" value="1"/>
</dbReference>
<evidence type="ECO:0000313" key="6">
    <source>
        <dbReference type="Proteomes" id="UP000184510"/>
    </source>
</evidence>
<sequence length="357" mass="41755">MKMSSKFVIRLGLWSVLMLYLLFDLVLFNGPLKRSVRKMQGFPEEKLASDMERQVVARVFDKPILLSQVDYGVDKILWRTGRTRNDVSKSERIALRNSVLQELIDQYIFRIKVKLNADEYPVSDEEIEAALRRFASRFTTKDELFKAMDDMGFEGEKELRFRLAAKLQQDKYLEAHIAPGIVVSEEEAKQWYEDHKKELTTPASLRARHIFLAALTNKEEEATQKLEDALKRITSQEETFENLAASISEDERNKNSGGDLGWMTQSRLPLDFSTPVFALPKGKAKIIRTKLGWHLIEVTDRKDPQLRSYEELKPEIFASLETTRRKAAIKDYRERLRYREKEHVVIHQDMLEDDWTH</sequence>
<dbReference type="Proteomes" id="UP000184510">
    <property type="component" value="Unassembled WGS sequence"/>
</dbReference>
<evidence type="ECO:0000259" key="4">
    <source>
        <dbReference type="PROSITE" id="PS50198"/>
    </source>
</evidence>
<dbReference type="Gene3D" id="1.10.4030.10">
    <property type="entry name" value="Porin chaperone SurA, peptide-binding domain"/>
    <property type="match status" value="1"/>
</dbReference>
<name>A0A1M6NIL2_9BACT</name>
<evidence type="ECO:0000256" key="2">
    <source>
        <dbReference type="SAM" id="Coils"/>
    </source>
</evidence>
<evidence type="ECO:0000313" key="5">
    <source>
        <dbReference type="EMBL" id="SHJ95565.1"/>
    </source>
</evidence>
<accession>A0A1M6NIL2</accession>
<dbReference type="InterPro" id="IPR000297">
    <property type="entry name" value="PPIase_PpiC"/>
</dbReference>
<keyword evidence="2" id="KW-0175">Coiled coil</keyword>
<reference evidence="5 6" key="1">
    <citation type="submission" date="2016-11" db="EMBL/GenBank/DDBJ databases">
        <authorList>
            <person name="Jaros S."/>
            <person name="Januszkiewicz K."/>
            <person name="Wedrychowicz H."/>
        </authorList>
    </citation>
    <scope>NUCLEOTIDE SEQUENCE [LARGE SCALE GENOMIC DNA]</scope>
    <source>
        <strain evidence="5 6">DSM 18772</strain>
    </source>
</reference>
<dbReference type="EMBL" id="FQYR01000005">
    <property type="protein sequence ID" value="SHJ95565.1"/>
    <property type="molecule type" value="Genomic_DNA"/>
</dbReference>
<keyword evidence="6" id="KW-1185">Reference proteome</keyword>
<dbReference type="InterPro" id="IPR046357">
    <property type="entry name" value="PPIase_dom_sf"/>
</dbReference>
<dbReference type="PANTHER" id="PTHR47245:SF2">
    <property type="entry name" value="PEPTIDYL-PROLYL CIS-TRANS ISOMERASE HP_0175-RELATED"/>
    <property type="match status" value="1"/>
</dbReference>
<dbReference type="SUPFAM" id="SSF109998">
    <property type="entry name" value="Triger factor/SurA peptide-binding domain-like"/>
    <property type="match status" value="1"/>
</dbReference>
<evidence type="ECO:0000256" key="3">
    <source>
        <dbReference type="SAM" id="Phobius"/>
    </source>
</evidence>
<dbReference type="OrthoDB" id="188055at2"/>
<gene>
    <name evidence="5" type="ORF">SAMN02745181_2869</name>
</gene>
<dbReference type="InterPro" id="IPR050245">
    <property type="entry name" value="PrsA_foldase"/>
</dbReference>